<dbReference type="InterPro" id="IPR018300">
    <property type="entry name" value="Aminotrans_IV_CS"/>
</dbReference>
<evidence type="ECO:0000256" key="10">
    <source>
        <dbReference type="ARBA" id="ARBA00023304"/>
    </source>
</evidence>
<dbReference type="NCBIfam" id="TIGR01123">
    <property type="entry name" value="ilvE_II"/>
    <property type="match status" value="1"/>
</dbReference>
<dbReference type="InterPro" id="IPR001544">
    <property type="entry name" value="Aminotrans_IV"/>
</dbReference>
<dbReference type="PANTHER" id="PTHR11825">
    <property type="entry name" value="SUBGROUP IIII AMINOTRANSFERASE"/>
    <property type="match status" value="1"/>
</dbReference>
<dbReference type="Proteomes" id="UP000469346">
    <property type="component" value="Unassembled WGS sequence"/>
</dbReference>
<dbReference type="UniPathway" id="UPA00049">
    <property type="reaction ID" value="UER00062"/>
</dbReference>
<comment type="catalytic activity">
    <reaction evidence="13 17">
        <text>L-leucine + 2-oxoglutarate = 4-methyl-2-oxopentanoate + L-glutamate</text>
        <dbReference type="Rhea" id="RHEA:18321"/>
        <dbReference type="ChEBI" id="CHEBI:16810"/>
        <dbReference type="ChEBI" id="CHEBI:17865"/>
        <dbReference type="ChEBI" id="CHEBI:29985"/>
        <dbReference type="ChEBI" id="CHEBI:57427"/>
        <dbReference type="EC" id="2.6.1.42"/>
    </reaction>
</comment>
<dbReference type="RefSeq" id="WP_163298266.1">
    <property type="nucleotide sequence ID" value="NZ_JAAGRR010000035.1"/>
</dbReference>
<evidence type="ECO:0000256" key="7">
    <source>
        <dbReference type="ARBA" id="ARBA00022605"/>
    </source>
</evidence>
<evidence type="ECO:0000256" key="15">
    <source>
        <dbReference type="RuleBase" id="RU004106"/>
    </source>
</evidence>
<dbReference type="PIRSF" id="PIRSF006468">
    <property type="entry name" value="BCAT1"/>
    <property type="match status" value="1"/>
</dbReference>
<evidence type="ECO:0000256" key="2">
    <source>
        <dbReference type="ARBA" id="ARBA00004824"/>
    </source>
</evidence>
<evidence type="ECO:0000256" key="1">
    <source>
        <dbReference type="ARBA" id="ARBA00001933"/>
    </source>
</evidence>
<dbReference type="UniPathway" id="UPA00048">
    <property type="reaction ID" value="UER00073"/>
</dbReference>
<comment type="pathway">
    <text evidence="2">Amino-acid biosynthesis; L-isoleucine biosynthesis; L-isoleucine from 2-oxobutanoate: step 4/4.</text>
</comment>
<dbReference type="PROSITE" id="PS00770">
    <property type="entry name" value="AA_TRANSFER_CLASS_4"/>
    <property type="match status" value="1"/>
</dbReference>
<evidence type="ECO:0000256" key="12">
    <source>
        <dbReference type="ARBA" id="ARBA00048798"/>
    </source>
</evidence>
<comment type="catalytic activity">
    <reaction evidence="12 17">
        <text>L-isoleucine + 2-oxoglutarate = (S)-3-methyl-2-oxopentanoate + L-glutamate</text>
        <dbReference type="Rhea" id="RHEA:24801"/>
        <dbReference type="ChEBI" id="CHEBI:16810"/>
        <dbReference type="ChEBI" id="CHEBI:29985"/>
        <dbReference type="ChEBI" id="CHEBI:35146"/>
        <dbReference type="ChEBI" id="CHEBI:58045"/>
        <dbReference type="EC" id="2.6.1.42"/>
    </reaction>
</comment>
<dbReference type="PANTHER" id="PTHR11825:SF44">
    <property type="entry name" value="BRANCHED-CHAIN-AMINO-ACID AMINOTRANSFERASE"/>
    <property type="match status" value="1"/>
</dbReference>
<dbReference type="NCBIfam" id="NF009897">
    <property type="entry name" value="PRK13357.1"/>
    <property type="match status" value="1"/>
</dbReference>
<comment type="similarity">
    <text evidence="5 15">Belongs to the class-IV pyridoxal-phosphate-dependent aminotransferase family.</text>
</comment>
<evidence type="ECO:0000256" key="11">
    <source>
        <dbReference type="ARBA" id="ARBA00048212"/>
    </source>
</evidence>
<evidence type="ECO:0000313" key="18">
    <source>
        <dbReference type="EMBL" id="NDY42120.1"/>
    </source>
</evidence>
<comment type="catalytic activity">
    <reaction evidence="11 17">
        <text>L-valine + 2-oxoglutarate = 3-methyl-2-oxobutanoate + L-glutamate</text>
        <dbReference type="Rhea" id="RHEA:24813"/>
        <dbReference type="ChEBI" id="CHEBI:11851"/>
        <dbReference type="ChEBI" id="CHEBI:16810"/>
        <dbReference type="ChEBI" id="CHEBI:29985"/>
        <dbReference type="ChEBI" id="CHEBI:57762"/>
        <dbReference type="EC" id="2.6.1.42"/>
    </reaction>
</comment>
<evidence type="ECO:0000256" key="3">
    <source>
        <dbReference type="ARBA" id="ARBA00004931"/>
    </source>
</evidence>
<dbReference type="Pfam" id="PF01063">
    <property type="entry name" value="Aminotran_4"/>
    <property type="match status" value="1"/>
</dbReference>
<accession>A0A6N9TNW3</accession>
<evidence type="ECO:0000256" key="8">
    <source>
        <dbReference type="ARBA" id="ARBA00022679"/>
    </source>
</evidence>
<keyword evidence="9 16" id="KW-0663">Pyridoxal phosphate</keyword>
<dbReference type="Gene3D" id="3.20.10.10">
    <property type="entry name" value="D-amino Acid Aminotransferase, subunit A, domain 2"/>
    <property type="match status" value="1"/>
</dbReference>
<dbReference type="InterPro" id="IPR043132">
    <property type="entry name" value="BCAT-like_C"/>
</dbReference>
<keyword evidence="19" id="KW-1185">Reference proteome</keyword>
<keyword evidence="10 17" id="KW-0100">Branched-chain amino acid biosynthesis</keyword>
<comment type="pathway">
    <text evidence="4">Amino-acid biosynthesis; L-leucine biosynthesis; L-leucine from 3-methyl-2-oxobutanoate: step 4/4.</text>
</comment>
<dbReference type="InterPro" id="IPR033939">
    <property type="entry name" value="BCAT_family"/>
</dbReference>
<sequence length="355" mass="40025">MDIRLELLPEGERRHPPAPEALGFGDHFSNHMFLMDFRADRGWINPRIVPYAPFRLDPAAMAFHYGQAIFEGLKAYRGTDGRVRLFRARANAERFNRSARRLCMPELDEEIFLEGIRHLVRVDADWVPKQRGNSLYIRPLMIATEPHLGVRPAEEYLYAVILSPVGAYYAEGFDPVRIYVTDKYVRAAPGGVGEAKTAGNYAASLMASEEAKRLGFTQVLWLDAVERRYVEEVGTMNIFFLLGDELVTPPLGGTILPGITRDSVLRLTRDWGLRVSERRIAVDEVFEGIRSGVLRECFGSGTAAVISPVGSLYYKGVDHRINGGRTGELARRLFDEITGLQYGDRDDPYGWIEIL</sequence>
<dbReference type="EC" id="2.6.1.42" evidence="17"/>
<evidence type="ECO:0000256" key="4">
    <source>
        <dbReference type="ARBA" id="ARBA00005072"/>
    </source>
</evidence>
<organism evidence="18 19">
    <name type="scientific">Dissulfurirhabdus thermomarina</name>
    <dbReference type="NCBI Taxonomy" id="1765737"/>
    <lineage>
        <taxon>Bacteria</taxon>
        <taxon>Deltaproteobacteria</taxon>
        <taxon>Dissulfurirhabdaceae</taxon>
        <taxon>Dissulfurirhabdus</taxon>
    </lineage>
</organism>
<comment type="pathway">
    <text evidence="3">Amino-acid biosynthesis; L-valine biosynthesis; L-valine from pyruvate: step 4/4.</text>
</comment>
<evidence type="ECO:0000256" key="6">
    <source>
        <dbReference type="ARBA" id="ARBA00022576"/>
    </source>
</evidence>
<keyword evidence="8 17" id="KW-0808">Transferase</keyword>
<evidence type="ECO:0000256" key="16">
    <source>
        <dbReference type="RuleBase" id="RU004516"/>
    </source>
</evidence>
<dbReference type="InterPro" id="IPR005786">
    <property type="entry name" value="B_amino_transII"/>
</dbReference>
<dbReference type="GO" id="GO:0009097">
    <property type="term" value="P:isoleucine biosynthetic process"/>
    <property type="evidence" value="ECO:0007669"/>
    <property type="project" value="UniProtKB-UniPathway"/>
</dbReference>
<evidence type="ECO:0000256" key="9">
    <source>
        <dbReference type="ARBA" id="ARBA00022898"/>
    </source>
</evidence>
<evidence type="ECO:0000256" key="17">
    <source>
        <dbReference type="RuleBase" id="RU004517"/>
    </source>
</evidence>
<dbReference type="InterPro" id="IPR043131">
    <property type="entry name" value="BCAT-like_N"/>
</dbReference>
<dbReference type="GO" id="GO:0009098">
    <property type="term" value="P:L-leucine biosynthetic process"/>
    <property type="evidence" value="ECO:0007669"/>
    <property type="project" value="UniProtKB-UniPathway"/>
</dbReference>
<dbReference type="InterPro" id="IPR036038">
    <property type="entry name" value="Aminotransferase-like"/>
</dbReference>
<dbReference type="Gene3D" id="3.30.470.10">
    <property type="match status" value="1"/>
</dbReference>
<dbReference type="UniPathway" id="UPA00047">
    <property type="reaction ID" value="UER00058"/>
</dbReference>
<keyword evidence="7 17" id="KW-0028">Amino-acid biosynthesis</keyword>
<evidence type="ECO:0000256" key="14">
    <source>
        <dbReference type="PIRSR" id="PIRSR006468-1"/>
    </source>
</evidence>
<dbReference type="AlphaFoldDB" id="A0A6N9TNW3"/>
<dbReference type="GO" id="GO:0004084">
    <property type="term" value="F:branched-chain-amino-acid transaminase activity"/>
    <property type="evidence" value="ECO:0007669"/>
    <property type="project" value="UniProtKB-EC"/>
</dbReference>
<dbReference type="EMBL" id="JAAGRR010000035">
    <property type="protein sequence ID" value="NDY42120.1"/>
    <property type="molecule type" value="Genomic_DNA"/>
</dbReference>
<comment type="caution">
    <text evidence="18">The sequence shown here is derived from an EMBL/GenBank/DDBJ whole genome shotgun (WGS) entry which is preliminary data.</text>
</comment>
<keyword evidence="6 17" id="KW-0032">Aminotransferase</keyword>
<dbReference type="CDD" id="cd01557">
    <property type="entry name" value="BCAT_beta_family"/>
    <property type="match status" value="1"/>
</dbReference>
<evidence type="ECO:0000313" key="19">
    <source>
        <dbReference type="Proteomes" id="UP000469346"/>
    </source>
</evidence>
<dbReference type="GO" id="GO:0009099">
    <property type="term" value="P:L-valine biosynthetic process"/>
    <property type="evidence" value="ECO:0007669"/>
    <property type="project" value="UniProtKB-UniPathway"/>
</dbReference>
<protein>
    <recommendedName>
        <fullName evidence="17">Branched-chain-amino-acid aminotransferase</fullName>
        <ecNumber evidence="17">2.6.1.42</ecNumber>
    </recommendedName>
</protein>
<evidence type="ECO:0000256" key="13">
    <source>
        <dbReference type="ARBA" id="ARBA00049229"/>
    </source>
</evidence>
<dbReference type="SUPFAM" id="SSF56752">
    <property type="entry name" value="D-aminoacid aminotransferase-like PLP-dependent enzymes"/>
    <property type="match status" value="1"/>
</dbReference>
<feature type="modified residue" description="N6-(pyridoxal phosphate)lysine" evidence="14">
    <location>
        <position position="196"/>
    </location>
</feature>
<gene>
    <name evidence="18" type="ORF">G3N55_04575</name>
</gene>
<name>A0A6N9TNW3_DISTH</name>
<proteinExistence type="inferred from homology"/>
<comment type="cofactor">
    <cofactor evidence="1 16">
        <name>pyridoxal 5'-phosphate</name>
        <dbReference type="ChEBI" id="CHEBI:597326"/>
    </cofactor>
</comment>
<evidence type="ECO:0000256" key="5">
    <source>
        <dbReference type="ARBA" id="ARBA00009320"/>
    </source>
</evidence>
<reference evidence="18 19" key="1">
    <citation type="submission" date="2020-02" db="EMBL/GenBank/DDBJ databases">
        <title>Comparative genomics of sulfur disproportionating microorganisms.</title>
        <authorList>
            <person name="Ward L.M."/>
            <person name="Bertran E."/>
            <person name="Johnston D.T."/>
        </authorList>
    </citation>
    <scope>NUCLEOTIDE SEQUENCE [LARGE SCALE GENOMIC DNA]</scope>
    <source>
        <strain evidence="18 19">DSM 100025</strain>
    </source>
</reference>